<dbReference type="InterPro" id="IPR045229">
    <property type="entry name" value="TPP_enz"/>
</dbReference>
<dbReference type="CDD" id="cd07035">
    <property type="entry name" value="TPP_PYR_POX_like"/>
    <property type="match status" value="1"/>
</dbReference>
<dbReference type="Pfam" id="PF02776">
    <property type="entry name" value="TPP_enzyme_N"/>
    <property type="match status" value="1"/>
</dbReference>
<sequence length="298" mass="31620">MVQMTGGEAVVRTLRHEGVDTVFGMPGVQIMHIYDAFHGQSDIRLMTVRHEQTTAYMADGYARVTGKPGVALVVPGPGVQNASAALGTAYSGSSPVLLLAGQVESYNVGEDRGALHEINDQQDIIRPVTKWCGRANSVSEIAPAIQEAMRQMRTGRPRPTEMEVSPDILAMTGEVSFAPPSQPELQAPDWDDIRQAAALLRGAQKPLIWAGGGVILSEAARELTALAESLGAPVATTNEGKGAIPEDHRLALGTGYYGHGASAWAVPKADVILAVGTRMTTQMTGLNAPQMPQKLIHL</sequence>
<evidence type="ECO:0008006" key="6">
    <source>
        <dbReference type="Google" id="ProtNLM"/>
    </source>
</evidence>
<dbReference type="SUPFAM" id="SSF52518">
    <property type="entry name" value="Thiamin diphosphate-binding fold (THDP-binding)"/>
    <property type="match status" value="1"/>
</dbReference>
<reference evidence="4 5" key="1">
    <citation type="journal article" date="2014" name="Nature">
        <title>An environmental bacterial taxon with a large and distinct metabolic repertoire.</title>
        <authorList>
            <person name="Wilson M.C."/>
            <person name="Mori T."/>
            <person name="Ruckert C."/>
            <person name="Uria A.R."/>
            <person name="Helf M.J."/>
            <person name="Takada K."/>
            <person name="Gernert C."/>
            <person name="Steffens U.A."/>
            <person name="Heycke N."/>
            <person name="Schmitt S."/>
            <person name="Rinke C."/>
            <person name="Helfrich E.J."/>
            <person name="Brachmann A.O."/>
            <person name="Gurgui C."/>
            <person name="Wakimoto T."/>
            <person name="Kracht M."/>
            <person name="Crusemann M."/>
            <person name="Hentschel U."/>
            <person name="Abe I."/>
            <person name="Matsunaga S."/>
            <person name="Kalinowski J."/>
            <person name="Takeyama H."/>
            <person name="Piel J."/>
        </authorList>
    </citation>
    <scope>NUCLEOTIDE SEQUENCE [LARGE SCALE GENOMIC DNA]</scope>
    <source>
        <strain evidence="5">TSY2</strain>
    </source>
</reference>
<protein>
    <recommendedName>
        <fullName evidence="6">Thiamine pyrophosphate enzyme N-terminal TPP-binding domain-containing protein</fullName>
    </recommendedName>
</protein>
<dbReference type="EMBL" id="AZHX01001546">
    <property type="protein sequence ID" value="ETX02277.1"/>
    <property type="molecule type" value="Genomic_DNA"/>
</dbReference>
<feature type="domain" description="Thiamine pyrophosphate enzyme central" evidence="2">
    <location>
        <begin position="193"/>
        <end position="297"/>
    </location>
</feature>
<dbReference type="InterPro" id="IPR029061">
    <property type="entry name" value="THDP-binding"/>
</dbReference>
<dbReference type="InterPro" id="IPR029035">
    <property type="entry name" value="DHS-like_NAD/FAD-binding_dom"/>
</dbReference>
<dbReference type="GO" id="GO:0000287">
    <property type="term" value="F:magnesium ion binding"/>
    <property type="evidence" value="ECO:0007669"/>
    <property type="project" value="InterPro"/>
</dbReference>
<dbReference type="InterPro" id="IPR012001">
    <property type="entry name" value="Thiamin_PyroP_enz_TPP-bd_dom"/>
</dbReference>
<feature type="non-terminal residue" evidence="4">
    <location>
        <position position="298"/>
    </location>
</feature>
<dbReference type="AlphaFoldDB" id="W4LY41"/>
<evidence type="ECO:0000313" key="4">
    <source>
        <dbReference type="EMBL" id="ETX02277.1"/>
    </source>
</evidence>
<dbReference type="Gene3D" id="3.40.50.1220">
    <property type="entry name" value="TPP-binding domain"/>
    <property type="match status" value="1"/>
</dbReference>
<proteinExistence type="inferred from homology"/>
<dbReference type="PANTHER" id="PTHR18968">
    <property type="entry name" value="THIAMINE PYROPHOSPHATE ENZYMES"/>
    <property type="match status" value="1"/>
</dbReference>
<dbReference type="Gene3D" id="3.40.50.970">
    <property type="match status" value="1"/>
</dbReference>
<dbReference type="PANTHER" id="PTHR18968:SF167">
    <property type="entry name" value="ACETOLACTATE SYNTHASE LARGE SUBUNIT ILVB2-RELATED"/>
    <property type="match status" value="1"/>
</dbReference>
<comment type="caution">
    <text evidence="4">The sequence shown here is derived from an EMBL/GenBank/DDBJ whole genome shotgun (WGS) entry which is preliminary data.</text>
</comment>
<dbReference type="SUPFAM" id="SSF52467">
    <property type="entry name" value="DHS-like NAD/FAD-binding domain"/>
    <property type="match status" value="1"/>
</dbReference>
<feature type="domain" description="Thiamine pyrophosphate enzyme N-terminal TPP-binding" evidence="3">
    <location>
        <begin position="4"/>
        <end position="123"/>
    </location>
</feature>
<dbReference type="HOGENOM" id="CLU_013748_7_1_7"/>
<dbReference type="GO" id="GO:0050660">
    <property type="term" value="F:flavin adenine dinucleotide binding"/>
    <property type="evidence" value="ECO:0007669"/>
    <property type="project" value="TreeGrafter"/>
</dbReference>
<dbReference type="GO" id="GO:0009097">
    <property type="term" value="P:isoleucine biosynthetic process"/>
    <property type="evidence" value="ECO:0007669"/>
    <property type="project" value="TreeGrafter"/>
</dbReference>
<dbReference type="GO" id="GO:0005948">
    <property type="term" value="C:acetolactate synthase complex"/>
    <property type="evidence" value="ECO:0007669"/>
    <property type="project" value="TreeGrafter"/>
</dbReference>
<dbReference type="Pfam" id="PF00205">
    <property type="entry name" value="TPP_enzyme_M"/>
    <property type="match status" value="1"/>
</dbReference>
<gene>
    <name evidence="4" type="ORF">ETSY2_35835</name>
</gene>
<evidence type="ECO:0000259" key="2">
    <source>
        <dbReference type="Pfam" id="PF00205"/>
    </source>
</evidence>
<dbReference type="FunFam" id="3.40.50.970:FF:000007">
    <property type="entry name" value="Acetolactate synthase"/>
    <property type="match status" value="1"/>
</dbReference>
<dbReference type="GO" id="GO:0003984">
    <property type="term" value="F:acetolactate synthase activity"/>
    <property type="evidence" value="ECO:0007669"/>
    <property type="project" value="TreeGrafter"/>
</dbReference>
<dbReference type="GO" id="GO:0009099">
    <property type="term" value="P:L-valine biosynthetic process"/>
    <property type="evidence" value="ECO:0007669"/>
    <property type="project" value="TreeGrafter"/>
</dbReference>
<name>W4LY41_9BACT</name>
<dbReference type="InterPro" id="IPR012000">
    <property type="entry name" value="Thiamin_PyroP_enz_cen_dom"/>
</dbReference>
<dbReference type="Proteomes" id="UP000019140">
    <property type="component" value="Unassembled WGS sequence"/>
</dbReference>
<comment type="similarity">
    <text evidence="1">Belongs to the TPP enzyme family.</text>
</comment>
<keyword evidence="5" id="KW-1185">Reference proteome</keyword>
<evidence type="ECO:0000313" key="5">
    <source>
        <dbReference type="Proteomes" id="UP000019140"/>
    </source>
</evidence>
<organism evidence="4 5">
    <name type="scientific">Candidatus Entotheonella gemina</name>
    <dbReference type="NCBI Taxonomy" id="1429439"/>
    <lineage>
        <taxon>Bacteria</taxon>
        <taxon>Pseudomonadati</taxon>
        <taxon>Nitrospinota/Tectimicrobiota group</taxon>
        <taxon>Candidatus Tectimicrobiota</taxon>
        <taxon>Candidatus Entotheonellia</taxon>
        <taxon>Candidatus Entotheonellales</taxon>
        <taxon>Candidatus Entotheonellaceae</taxon>
        <taxon>Candidatus Entotheonella</taxon>
    </lineage>
</organism>
<evidence type="ECO:0000256" key="1">
    <source>
        <dbReference type="ARBA" id="ARBA00007812"/>
    </source>
</evidence>
<accession>W4LY41</accession>
<evidence type="ECO:0000259" key="3">
    <source>
        <dbReference type="Pfam" id="PF02776"/>
    </source>
</evidence>
<dbReference type="GO" id="GO:0030976">
    <property type="term" value="F:thiamine pyrophosphate binding"/>
    <property type="evidence" value="ECO:0007669"/>
    <property type="project" value="InterPro"/>
</dbReference>